<gene>
    <name evidence="13" type="ORF">H8B19_01535</name>
</gene>
<name>A0A8J6LX27_9ALTE</name>
<evidence type="ECO:0000256" key="3">
    <source>
        <dbReference type="ARBA" id="ARBA00013014"/>
    </source>
</evidence>
<evidence type="ECO:0000256" key="5">
    <source>
        <dbReference type="ARBA" id="ARBA00022655"/>
    </source>
</evidence>
<accession>A0A8J6LX27</accession>
<dbReference type="Proteomes" id="UP000601768">
    <property type="component" value="Unassembled WGS sequence"/>
</dbReference>
<comment type="function">
    <text evidence="10">Catalyzes the NADPH-dependent reduction of ketopantoate into pantoic acid.</text>
</comment>
<dbReference type="SUPFAM" id="SSF48179">
    <property type="entry name" value="6-phosphogluconate dehydrogenase C-terminal domain-like"/>
    <property type="match status" value="1"/>
</dbReference>
<evidence type="ECO:0000256" key="10">
    <source>
        <dbReference type="RuleBase" id="RU362068"/>
    </source>
</evidence>
<comment type="catalytic activity">
    <reaction evidence="9 10">
        <text>(R)-pantoate + NADP(+) = 2-dehydropantoate + NADPH + H(+)</text>
        <dbReference type="Rhea" id="RHEA:16233"/>
        <dbReference type="ChEBI" id="CHEBI:11561"/>
        <dbReference type="ChEBI" id="CHEBI:15378"/>
        <dbReference type="ChEBI" id="CHEBI:15980"/>
        <dbReference type="ChEBI" id="CHEBI:57783"/>
        <dbReference type="ChEBI" id="CHEBI:58349"/>
        <dbReference type="EC" id="1.1.1.169"/>
    </reaction>
</comment>
<dbReference type="InterPro" id="IPR013332">
    <property type="entry name" value="KPR_N"/>
</dbReference>
<keyword evidence="14" id="KW-1185">Reference proteome</keyword>
<dbReference type="InterPro" id="IPR036291">
    <property type="entry name" value="NAD(P)-bd_dom_sf"/>
</dbReference>
<keyword evidence="5 10" id="KW-0566">Pantothenate biosynthesis</keyword>
<dbReference type="EMBL" id="JACNEP010000001">
    <property type="protein sequence ID" value="MBC3764540.1"/>
    <property type="molecule type" value="Genomic_DNA"/>
</dbReference>
<dbReference type="RefSeq" id="WP_186505008.1">
    <property type="nucleotide sequence ID" value="NZ_JACNEP010000001.1"/>
</dbReference>
<evidence type="ECO:0000256" key="8">
    <source>
        <dbReference type="ARBA" id="ARBA00032024"/>
    </source>
</evidence>
<dbReference type="Pfam" id="PF08546">
    <property type="entry name" value="ApbA_C"/>
    <property type="match status" value="1"/>
</dbReference>
<dbReference type="GO" id="GO:0050661">
    <property type="term" value="F:NADP binding"/>
    <property type="evidence" value="ECO:0007669"/>
    <property type="project" value="TreeGrafter"/>
</dbReference>
<dbReference type="PANTHER" id="PTHR43765">
    <property type="entry name" value="2-DEHYDROPANTOATE 2-REDUCTASE-RELATED"/>
    <property type="match status" value="1"/>
</dbReference>
<feature type="domain" description="Ketopantoate reductase C-terminal" evidence="12">
    <location>
        <begin position="169"/>
        <end position="292"/>
    </location>
</feature>
<dbReference type="PANTHER" id="PTHR43765:SF2">
    <property type="entry name" value="2-DEHYDROPANTOATE 2-REDUCTASE"/>
    <property type="match status" value="1"/>
</dbReference>
<evidence type="ECO:0000259" key="12">
    <source>
        <dbReference type="Pfam" id="PF08546"/>
    </source>
</evidence>
<evidence type="ECO:0000256" key="9">
    <source>
        <dbReference type="ARBA" id="ARBA00048793"/>
    </source>
</evidence>
<dbReference type="InterPro" id="IPR008927">
    <property type="entry name" value="6-PGluconate_DH-like_C_sf"/>
</dbReference>
<evidence type="ECO:0000313" key="13">
    <source>
        <dbReference type="EMBL" id="MBC3764540.1"/>
    </source>
</evidence>
<evidence type="ECO:0000256" key="7">
    <source>
        <dbReference type="ARBA" id="ARBA00023002"/>
    </source>
</evidence>
<dbReference type="NCBIfam" id="TIGR00745">
    <property type="entry name" value="apbA_panE"/>
    <property type="match status" value="1"/>
</dbReference>
<dbReference type="InterPro" id="IPR013328">
    <property type="entry name" value="6PGD_dom2"/>
</dbReference>
<comment type="similarity">
    <text evidence="2 10">Belongs to the ketopantoate reductase family.</text>
</comment>
<protein>
    <recommendedName>
        <fullName evidence="4 10">2-dehydropantoate 2-reductase</fullName>
        <ecNumber evidence="3 10">1.1.1.169</ecNumber>
    </recommendedName>
    <alternativeName>
        <fullName evidence="8 10">Ketopantoate reductase</fullName>
    </alternativeName>
</protein>
<dbReference type="GO" id="GO:0005737">
    <property type="term" value="C:cytoplasm"/>
    <property type="evidence" value="ECO:0007669"/>
    <property type="project" value="TreeGrafter"/>
</dbReference>
<sequence>MDKVVIVEQGAIGSVIAARCQQQAQAFKIFTRHQSARQLSYQHLASGETIKLNPDKTDNLSDAQLLIVPLKTFYMTELFQRIRLPAGLPIVVIHNGMGITEAITPLLPNNPLIAGVTNYGSYRKDNGDVVETATGQIELGWLANEDETIQQQVSDLFSNILPPCIWRQDISQAQWHKLSVNAVINPLTAIHQVKNGALNQSQFLPVISEICQEVANVMLGNGIMQKPLQLFERIMQVVSDTAENYSSMNRDIAFKRQTEIDFINGYIIQQAATLGIQVPANQALFAQIKQLESQF</sequence>
<dbReference type="Gene3D" id="3.40.50.720">
    <property type="entry name" value="NAD(P)-binding Rossmann-like Domain"/>
    <property type="match status" value="1"/>
</dbReference>
<dbReference type="InterPro" id="IPR050838">
    <property type="entry name" value="Ketopantoate_reductase"/>
</dbReference>
<dbReference type="GO" id="GO:0015940">
    <property type="term" value="P:pantothenate biosynthetic process"/>
    <property type="evidence" value="ECO:0007669"/>
    <property type="project" value="UniProtKB-UniPathway"/>
</dbReference>
<dbReference type="InterPro" id="IPR003710">
    <property type="entry name" value="ApbA"/>
</dbReference>
<proteinExistence type="inferred from homology"/>
<dbReference type="Pfam" id="PF02558">
    <property type="entry name" value="ApbA"/>
    <property type="match status" value="1"/>
</dbReference>
<feature type="domain" description="Ketopantoate reductase N-terminal" evidence="11">
    <location>
        <begin position="9"/>
        <end position="142"/>
    </location>
</feature>
<keyword evidence="7 10" id="KW-0560">Oxidoreductase</keyword>
<evidence type="ECO:0000256" key="1">
    <source>
        <dbReference type="ARBA" id="ARBA00004994"/>
    </source>
</evidence>
<evidence type="ECO:0000313" key="14">
    <source>
        <dbReference type="Proteomes" id="UP000601768"/>
    </source>
</evidence>
<reference evidence="13" key="1">
    <citation type="journal article" date="2018" name="Int. J. Syst. Evol. Microbiol.">
        <title>Neptunicella marina gen. nov., sp. nov., isolated from surface seawater.</title>
        <authorList>
            <person name="Liu X."/>
            <person name="Lai Q."/>
            <person name="Du Y."/>
            <person name="Zhang X."/>
            <person name="Liu Z."/>
            <person name="Sun F."/>
            <person name="Shao Z."/>
        </authorList>
    </citation>
    <scope>NUCLEOTIDE SEQUENCE</scope>
    <source>
        <strain evidence="13">S27-2</strain>
    </source>
</reference>
<comment type="pathway">
    <text evidence="1 10">Cofactor biosynthesis; (R)-pantothenate biosynthesis; (R)-pantoate from 3-methyl-2-oxobutanoate: step 2/2.</text>
</comment>
<reference evidence="13" key="2">
    <citation type="submission" date="2020-08" db="EMBL/GenBank/DDBJ databases">
        <authorList>
            <person name="Lai Q."/>
        </authorList>
    </citation>
    <scope>NUCLEOTIDE SEQUENCE</scope>
    <source>
        <strain evidence="13">S27-2</strain>
    </source>
</reference>
<evidence type="ECO:0000256" key="6">
    <source>
        <dbReference type="ARBA" id="ARBA00022857"/>
    </source>
</evidence>
<dbReference type="InterPro" id="IPR013752">
    <property type="entry name" value="KPA_reductase"/>
</dbReference>
<dbReference type="SUPFAM" id="SSF51735">
    <property type="entry name" value="NAD(P)-binding Rossmann-fold domains"/>
    <property type="match status" value="1"/>
</dbReference>
<organism evidence="13 14">
    <name type="scientific">Neptunicella marina</name>
    <dbReference type="NCBI Taxonomy" id="2125989"/>
    <lineage>
        <taxon>Bacteria</taxon>
        <taxon>Pseudomonadati</taxon>
        <taxon>Pseudomonadota</taxon>
        <taxon>Gammaproteobacteria</taxon>
        <taxon>Alteromonadales</taxon>
        <taxon>Alteromonadaceae</taxon>
        <taxon>Neptunicella</taxon>
    </lineage>
</organism>
<dbReference type="Gene3D" id="1.10.1040.10">
    <property type="entry name" value="N-(1-d-carboxylethyl)-l-norvaline Dehydrogenase, domain 2"/>
    <property type="match status" value="1"/>
</dbReference>
<dbReference type="GO" id="GO:0008677">
    <property type="term" value="F:2-dehydropantoate 2-reductase activity"/>
    <property type="evidence" value="ECO:0007669"/>
    <property type="project" value="UniProtKB-EC"/>
</dbReference>
<dbReference type="AlphaFoldDB" id="A0A8J6LX27"/>
<keyword evidence="6 10" id="KW-0521">NADP</keyword>
<evidence type="ECO:0000256" key="2">
    <source>
        <dbReference type="ARBA" id="ARBA00007870"/>
    </source>
</evidence>
<evidence type="ECO:0000256" key="4">
    <source>
        <dbReference type="ARBA" id="ARBA00019465"/>
    </source>
</evidence>
<dbReference type="EC" id="1.1.1.169" evidence="3 10"/>
<evidence type="ECO:0000259" key="11">
    <source>
        <dbReference type="Pfam" id="PF02558"/>
    </source>
</evidence>
<comment type="caution">
    <text evidence="13">The sequence shown here is derived from an EMBL/GenBank/DDBJ whole genome shotgun (WGS) entry which is preliminary data.</text>
</comment>
<dbReference type="UniPathway" id="UPA00028">
    <property type="reaction ID" value="UER00004"/>
</dbReference>